<dbReference type="InterPro" id="IPR001967">
    <property type="entry name" value="Peptidase_S11_N"/>
</dbReference>
<dbReference type="Pfam" id="PF00768">
    <property type="entry name" value="Peptidase_S11"/>
    <property type="match status" value="1"/>
</dbReference>
<evidence type="ECO:0000256" key="1">
    <source>
        <dbReference type="ARBA" id="ARBA00003217"/>
    </source>
</evidence>
<evidence type="ECO:0000256" key="5">
    <source>
        <dbReference type="ARBA" id="ARBA00022645"/>
    </source>
</evidence>
<dbReference type="EMBL" id="JAVBIK010000001">
    <property type="protein sequence ID" value="MDT7518685.1"/>
    <property type="molecule type" value="Genomic_DNA"/>
</dbReference>
<evidence type="ECO:0000313" key="16">
    <source>
        <dbReference type="EMBL" id="MDT7518685.1"/>
    </source>
</evidence>
<comment type="similarity">
    <text evidence="3 13">Belongs to the peptidase S11 family.</text>
</comment>
<evidence type="ECO:0000256" key="14">
    <source>
        <dbReference type="SAM" id="SignalP"/>
    </source>
</evidence>
<comment type="pathway">
    <text evidence="2">Cell wall biogenesis; peptidoglycan biosynthesis.</text>
</comment>
<dbReference type="Gene3D" id="2.60.410.10">
    <property type="entry name" value="D-Ala-D-Ala carboxypeptidase, C-terminal domain"/>
    <property type="match status" value="1"/>
</dbReference>
<comment type="catalytic activity">
    <reaction evidence="12">
        <text>Preferential cleavage: (Ac)2-L-Lys-D-Ala-|-D-Ala. Also transpeptidation of peptidyl-alanyl moieties that are N-acyl substituents of D-alanine.</text>
        <dbReference type="EC" id="3.4.16.4"/>
    </reaction>
</comment>
<keyword evidence="5 16" id="KW-0121">Carboxypeptidase</keyword>
<dbReference type="InterPro" id="IPR037167">
    <property type="entry name" value="Peptidase_S11_C_sf"/>
</dbReference>
<evidence type="ECO:0000256" key="6">
    <source>
        <dbReference type="ARBA" id="ARBA00022670"/>
    </source>
</evidence>
<dbReference type="InterPro" id="IPR012338">
    <property type="entry name" value="Beta-lactam/transpept-like"/>
</dbReference>
<evidence type="ECO:0000256" key="8">
    <source>
        <dbReference type="ARBA" id="ARBA00022801"/>
    </source>
</evidence>
<sequence length="394" mass="42120">MKLLIASVLAALSFAVAAEAPRPPEVAARAYLLMDVTANQILASKDLDMPVEPASLTKLMTAYLVFDALRSKKIDLKQTFPVSERAWKMPGSRMFIDPKMQVPVEDLIKGMIVQSGNDATMALAEGVGGSLERFVQMMNEQAKVLGMKNTGYKNPEGLTEAGHTTTARDLSILAMRLMSDFPDFVHFYAIKKYRYPGTPAANDSNRNLLLFRDPTVDGLKTGHTAAAGYCLVATAKRDFPALVTAGAPAGSPAAAGSRRLLSIVLGTESESARANESQKLLNWGYTAYEAVKLYDAGAAVVTPKVWKGAESAVKVGRPQGVIVAVPAGSGAQLKTEVVRNEPIVAPVAKGQVLGTLKVRSGEQVVAEVPLVALDAVEQAGVIGRTWDALRLWIR</sequence>
<dbReference type="PANTHER" id="PTHR21581:SF6">
    <property type="entry name" value="TRAFFICKING PROTEIN PARTICLE COMPLEX SUBUNIT 12"/>
    <property type="match status" value="1"/>
</dbReference>
<dbReference type="RefSeq" id="WP_313874410.1">
    <property type="nucleotide sequence ID" value="NZ_JAVBIK010000001.1"/>
</dbReference>
<comment type="function">
    <text evidence="1">Removes C-terminal D-alanyl residues from sugar-peptide cell wall precursors.</text>
</comment>
<feature type="signal peptide" evidence="14">
    <location>
        <begin position="1"/>
        <end position="17"/>
    </location>
</feature>
<dbReference type="PRINTS" id="PR00725">
    <property type="entry name" value="DADACBPTASE1"/>
</dbReference>
<evidence type="ECO:0000313" key="17">
    <source>
        <dbReference type="Proteomes" id="UP001321700"/>
    </source>
</evidence>
<dbReference type="InterPro" id="IPR012907">
    <property type="entry name" value="Peptidase_S11_C"/>
</dbReference>
<keyword evidence="7 14" id="KW-0732">Signal</keyword>
<dbReference type="InterPro" id="IPR018044">
    <property type="entry name" value="Peptidase_S11"/>
</dbReference>
<dbReference type="InterPro" id="IPR015956">
    <property type="entry name" value="Peniciliin-bd_prot_C_sf"/>
</dbReference>
<keyword evidence="17" id="KW-1185">Reference proteome</keyword>
<evidence type="ECO:0000256" key="10">
    <source>
        <dbReference type="ARBA" id="ARBA00022984"/>
    </source>
</evidence>
<feature type="domain" description="Peptidase S11 D-Ala-D-Ala carboxypeptidase A C-terminal" evidence="15">
    <location>
        <begin position="288"/>
        <end position="378"/>
    </location>
</feature>
<reference evidence="16 17" key="1">
    <citation type="submission" date="2023-08" db="EMBL/GenBank/DDBJ databases">
        <title>Rhodoferax potami sp. nov. and Rhodoferax mekongensis sp. nov., isolated from the Mekong River in Thailand.</title>
        <authorList>
            <person name="Kitikhun S."/>
            <person name="Charoenyingcharoen P."/>
            <person name="Siriarchawattana P."/>
            <person name="Likhitrattanapisal S."/>
            <person name="Nilsakha T."/>
            <person name="Chanpet A."/>
            <person name="Rattanawaree P."/>
            <person name="Ingsriswang S."/>
        </authorList>
    </citation>
    <scope>NUCLEOTIDE SEQUENCE [LARGE SCALE GENOMIC DNA]</scope>
    <source>
        <strain evidence="16 17">TBRC 17660</strain>
    </source>
</reference>
<dbReference type="Gene3D" id="3.40.710.10">
    <property type="entry name" value="DD-peptidase/beta-lactamase superfamily"/>
    <property type="match status" value="1"/>
</dbReference>
<feature type="chain" id="PRO_5046079157" description="serine-type D-Ala-D-Ala carboxypeptidase" evidence="14">
    <location>
        <begin position="18"/>
        <end position="394"/>
    </location>
</feature>
<dbReference type="Pfam" id="PF07943">
    <property type="entry name" value="PBP5_C"/>
    <property type="match status" value="1"/>
</dbReference>
<keyword evidence="8 16" id="KW-0378">Hydrolase</keyword>
<proteinExistence type="inferred from homology"/>
<comment type="caution">
    <text evidence="16">The sequence shown here is derived from an EMBL/GenBank/DDBJ whole genome shotgun (WGS) entry which is preliminary data.</text>
</comment>
<evidence type="ECO:0000259" key="15">
    <source>
        <dbReference type="SMART" id="SM00936"/>
    </source>
</evidence>
<evidence type="ECO:0000256" key="12">
    <source>
        <dbReference type="ARBA" id="ARBA00034000"/>
    </source>
</evidence>
<dbReference type="SUPFAM" id="SSF56601">
    <property type="entry name" value="beta-lactamase/transpeptidase-like"/>
    <property type="match status" value="1"/>
</dbReference>
<gene>
    <name evidence="16" type="ORF">RAE19_08195</name>
</gene>
<evidence type="ECO:0000256" key="3">
    <source>
        <dbReference type="ARBA" id="ARBA00007164"/>
    </source>
</evidence>
<evidence type="ECO:0000256" key="7">
    <source>
        <dbReference type="ARBA" id="ARBA00022729"/>
    </source>
</evidence>
<evidence type="ECO:0000256" key="4">
    <source>
        <dbReference type="ARBA" id="ARBA00012448"/>
    </source>
</evidence>
<dbReference type="PANTHER" id="PTHR21581">
    <property type="entry name" value="D-ALANYL-D-ALANINE CARBOXYPEPTIDASE"/>
    <property type="match status" value="1"/>
</dbReference>
<dbReference type="SMART" id="SM00936">
    <property type="entry name" value="PBP5_C"/>
    <property type="match status" value="1"/>
</dbReference>
<name>A0ABU3KLN0_9BURK</name>
<dbReference type="GO" id="GO:0004180">
    <property type="term" value="F:carboxypeptidase activity"/>
    <property type="evidence" value="ECO:0007669"/>
    <property type="project" value="UniProtKB-KW"/>
</dbReference>
<accession>A0ABU3KLN0</accession>
<keyword evidence="10" id="KW-0573">Peptidoglycan synthesis</keyword>
<evidence type="ECO:0000256" key="2">
    <source>
        <dbReference type="ARBA" id="ARBA00004752"/>
    </source>
</evidence>
<organism evidence="16 17">
    <name type="scientific">Rhodoferax potami</name>
    <dbReference type="NCBI Taxonomy" id="3068338"/>
    <lineage>
        <taxon>Bacteria</taxon>
        <taxon>Pseudomonadati</taxon>
        <taxon>Pseudomonadota</taxon>
        <taxon>Betaproteobacteria</taxon>
        <taxon>Burkholderiales</taxon>
        <taxon>Comamonadaceae</taxon>
        <taxon>Rhodoferax</taxon>
    </lineage>
</organism>
<keyword evidence="6" id="KW-0645">Protease</keyword>
<protein>
    <recommendedName>
        <fullName evidence="4">serine-type D-Ala-D-Ala carboxypeptidase</fullName>
        <ecNumber evidence="4">3.4.16.4</ecNumber>
    </recommendedName>
</protein>
<evidence type="ECO:0000256" key="13">
    <source>
        <dbReference type="RuleBase" id="RU004016"/>
    </source>
</evidence>
<keyword evidence="9" id="KW-0133">Cell shape</keyword>
<keyword evidence="11" id="KW-0961">Cell wall biogenesis/degradation</keyword>
<dbReference type="EC" id="3.4.16.4" evidence="4"/>
<evidence type="ECO:0000256" key="9">
    <source>
        <dbReference type="ARBA" id="ARBA00022960"/>
    </source>
</evidence>
<dbReference type="Proteomes" id="UP001321700">
    <property type="component" value="Unassembled WGS sequence"/>
</dbReference>
<evidence type="ECO:0000256" key="11">
    <source>
        <dbReference type="ARBA" id="ARBA00023316"/>
    </source>
</evidence>
<dbReference type="SUPFAM" id="SSF69189">
    <property type="entry name" value="Penicillin-binding protein associated domain"/>
    <property type="match status" value="1"/>
</dbReference>